<accession>A0ABP3YHG9</accession>
<evidence type="ECO:0000256" key="1">
    <source>
        <dbReference type="ARBA" id="ARBA00022801"/>
    </source>
</evidence>
<proteinExistence type="predicted"/>
<keyword evidence="4" id="KW-1185">Reference proteome</keyword>
<evidence type="ECO:0000313" key="4">
    <source>
        <dbReference type="Proteomes" id="UP001500469"/>
    </source>
</evidence>
<keyword evidence="2" id="KW-0732">Signal</keyword>
<evidence type="ECO:0000256" key="2">
    <source>
        <dbReference type="SAM" id="SignalP"/>
    </source>
</evidence>
<dbReference type="InterPro" id="IPR029018">
    <property type="entry name" value="Hex-like_dom2"/>
</dbReference>
<feature type="chain" id="PRO_5045352170" description="Glycosyl hydrolase family 67" evidence="2">
    <location>
        <begin position="22"/>
        <end position="775"/>
    </location>
</feature>
<comment type="caution">
    <text evidence="3">The sequence shown here is derived from an EMBL/GenBank/DDBJ whole genome shotgun (WGS) entry which is preliminary data.</text>
</comment>
<evidence type="ECO:0008006" key="5">
    <source>
        <dbReference type="Google" id="ProtNLM"/>
    </source>
</evidence>
<dbReference type="SUPFAM" id="SSF55545">
    <property type="entry name" value="beta-N-acetylhexosaminidase-like domain"/>
    <property type="match status" value="1"/>
</dbReference>
<reference evidence="4" key="1">
    <citation type="journal article" date="2019" name="Int. J. Syst. Evol. Microbiol.">
        <title>The Global Catalogue of Microorganisms (GCM) 10K type strain sequencing project: providing services to taxonomists for standard genome sequencing and annotation.</title>
        <authorList>
            <consortium name="The Broad Institute Genomics Platform"/>
            <consortium name="The Broad Institute Genome Sequencing Center for Infectious Disease"/>
            <person name="Wu L."/>
            <person name="Ma J."/>
        </authorList>
    </citation>
    <scope>NUCLEOTIDE SEQUENCE [LARGE SCALE GENOMIC DNA]</scope>
    <source>
        <strain evidence="4">JCM 16112</strain>
    </source>
</reference>
<dbReference type="Gene3D" id="3.30.379.10">
    <property type="entry name" value="Chitobiase/beta-hexosaminidase domain 2-like"/>
    <property type="match status" value="1"/>
</dbReference>
<sequence length="775" mass="88608">MRLKITLLFFCLFISITAALATPVNLNKLTVLISEDIKPQVSAAALEVLQDEIGKRSKINVSPIQNWKEAGKFTIALTLSSTASLDGKTPPKSTGKDSPEFQAEGFRVVWTENVLWIIGADSRAVLFGIGELLRTASFAKGEFIIDDQLDVASAPQYSLRGHQIGYRNLANSYDAWSVDQYEQYIRELMLFGTNAIENIPPTDEDGASPHFKISREEMNVRMSELCDKYDLEYWVWTPATVDLSDLEIRAKELDLHEANYKKVPRLDNIFFPGGDPGHNHPSEVLPFLKELHTRLIKYHPNAGIWISLQGFSQEQVDYFYQYLEENKPTWLRGVVSGPSSPPISETRFRLPKQYKHRNYPDVTHNVRSDYPVPNFDQAFALTIGREGINPMPVFYANVHNKYAPFTDGFVSYSDGCHDDVNKIIWSQRGWNPNKPVRDILREYSNFFFDSKLEEKAAEGILGLERNWAGSIIDNGGIEPTLAYWKSLEAANPQLSGNWRWQMLVIRAYYDSYVRHRKINETALERQANLVMLNAEEMGTEAAMTQALALVNQADTQPIQQDSKKKIVDYAQALFETIGLQTSVEKYQASNSQRGCILDFVDYPLNNRWWLADQFDSVRSMGSEEKKIAHLNLIANWENPGKGGFYDDVSNIANSPHVTTTVYDAVDFGWWDSGYSRWRLSSQVYQNNPELKYEDLDPTARYLIRVTGYGDALIRIDGRRLEPLVYDKELGGFKEFIVPRDLVGDGKISVSFDRPEESHLRWRNYSRISDVWLIKR</sequence>
<gene>
    <name evidence="3" type="ORF">GCM10009119_23600</name>
</gene>
<organism evidence="3 4">
    <name type="scientific">Algoriphagus jejuensis</name>
    <dbReference type="NCBI Taxonomy" id="419934"/>
    <lineage>
        <taxon>Bacteria</taxon>
        <taxon>Pseudomonadati</taxon>
        <taxon>Bacteroidota</taxon>
        <taxon>Cytophagia</taxon>
        <taxon>Cytophagales</taxon>
        <taxon>Cyclobacteriaceae</taxon>
        <taxon>Algoriphagus</taxon>
    </lineage>
</organism>
<name>A0ABP3YHG9_9BACT</name>
<keyword evidence="1" id="KW-0378">Hydrolase</keyword>
<protein>
    <recommendedName>
        <fullName evidence="5">Glycosyl hydrolase family 67</fullName>
    </recommendedName>
</protein>
<dbReference type="Proteomes" id="UP001500469">
    <property type="component" value="Unassembled WGS sequence"/>
</dbReference>
<feature type="signal peptide" evidence="2">
    <location>
        <begin position="1"/>
        <end position="21"/>
    </location>
</feature>
<dbReference type="EMBL" id="BAAAFI010000011">
    <property type="protein sequence ID" value="GAA0879392.1"/>
    <property type="molecule type" value="Genomic_DNA"/>
</dbReference>
<evidence type="ECO:0000313" key="3">
    <source>
        <dbReference type="EMBL" id="GAA0879392.1"/>
    </source>
</evidence>